<evidence type="ECO:0000256" key="8">
    <source>
        <dbReference type="ARBA" id="ARBA00022989"/>
    </source>
</evidence>
<dbReference type="Pfam" id="PF00852">
    <property type="entry name" value="Glyco_transf_10"/>
    <property type="match status" value="1"/>
</dbReference>
<keyword evidence="9 12" id="KW-0333">Golgi apparatus</keyword>
<evidence type="ECO:0000256" key="3">
    <source>
        <dbReference type="ARBA" id="ARBA00008919"/>
    </source>
</evidence>
<evidence type="ECO:0000256" key="1">
    <source>
        <dbReference type="ARBA" id="ARBA00004447"/>
    </source>
</evidence>
<evidence type="ECO:0000313" key="16">
    <source>
        <dbReference type="Proteomes" id="UP001153954"/>
    </source>
</evidence>
<accession>A0AAU9V901</accession>
<keyword evidence="8" id="KW-1133">Transmembrane helix</keyword>
<evidence type="ECO:0000256" key="2">
    <source>
        <dbReference type="ARBA" id="ARBA00004922"/>
    </source>
</evidence>
<evidence type="ECO:0000259" key="13">
    <source>
        <dbReference type="Pfam" id="PF00852"/>
    </source>
</evidence>
<keyword evidence="5 12" id="KW-0808">Transferase</keyword>
<dbReference type="SUPFAM" id="SSF53756">
    <property type="entry name" value="UDP-Glycosyltransferase/glycogen phosphorylase"/>
    <property type="match status" value="1"/>
</dbReference>
<evidence type="ECO:0000256" key="5">
    <source>
        <dbReference type="ARBA" id="ARBA00022679"/>
    </source>
</evidence>
<evidence type="ECO:0000256" key="10">
    <source>
        <dbReference type="ARBA" id="ARBA00023136"/>
    </source>
</evidence>
<comment type="pathway">
    <text evidence="2">Protein modification; protein glycosylation.</text>
</comment>
<dbReference type="Pfam" id="PF17039">
    <property type="entry name" value="Glyco_tran_10_N"/>
    <property type="match status" value="1"/>
</dbReference>
<keyword evidence="7" id="KW-0735">Signal-anchor</keyword>
<proteinExistence type="inferred from homology"/>
<keyword evidence="4 12" id="KW-0328">Glycosyltransferase</keyword>
<dbReference type="Proteomes" id="UP001153954">
    <property type="component" value="Unassembled WGS sequence"/>
</dbReference>
<dbReference type="InterPro" id="IPR031481">
    <property type="entry name" value="Glyco_tran_10_N"/>
</dbReference>
<comment type="subcellular location">
    <subcellularLocation>
        <location evidence="1 12">Golgi apparatus</location>
        <location evidence="1 12">Golgi stack membrane</location>
        <topology evidence="1 12">Single-pass type II membrane protein</topology>
    </subcellularLocation>
</comment>
<dbReference type="InterPro" id="IPR038577">
    <property type="entry name" value="GT10-like_C_sf"/>
</dbReference>
<dbReference type="InterPro" id="IPR001503">
    <property type="entry name" value="Glyco_trans_10"/>
</dbReference>
<comment type="caution">
    <text evidence="15">The sequence shown here is derived from an EMBL/GenBank/DDBJ whole genome shotgun (WGS) entry which is preliminary data.</text>
</comment>
<dbReference type="PANTHER" id="PTHR48438:SF1">
    <property type="entry name" value="ALPHA-(1,3)-FUCOSYLTRANSFERASE C-RELATED"/>
    <property type="match status" value="1"/>
</dbReference>
<dbReference type="AlphaFoldDB" id="A0AAU9V901"/>
<keyword evidence="11" id="KW-0325">Glycoprotein</keyword>
<dbReference type="EC" id="2.4.1.-" evidence="12"/>
<dbReference type="GO" id="GO:0032580">
    <property type="term" value="C:Golgi cisterna membrane"/>
    <property type="evidence" value="ECO:0007669"/>
    <property type="project" value="UniProtKB-SubCell"/>
</dbReference>
<keyword evidence="10" id="KW-0472">Membrane</keyword>
<evidence type="ECO:0000256" key="9">
    <source>
        <dbReference type="ARBA" id="ARBA00023034"/>
    </source>
</evidence>
<dbReference type="GO" id="GO:0008417">
    <property type="term" value="F:fucosyltransferase activity"/>
    <property type="evidence" value="ECO:0007669"/>
    <property type="project" value="InterPro"/>
</dbReference>
<dbReference type="InterPro" id="IPR055270">
    <property type="entry name" value="Glyco_tran_10_C"/>
</dbReference>
<evidence type="ECO:0000256" key="11">
    <source>
        <dbReference type="ARBA" id="ARBA00023180"/>
    </source>
</evidence>
<feature type="domain" description="Fucosyltransferase C-terminal" evidence="13">
    <location>
        <begin position="217"/>
        <end position="401"/>
    </location>
</feature>
<name>A0AAU9V901_EUPED</name>
<evidence type="ECO:0000256" key="4">
    <source>
        <dbReference type="ARBA" id="ARBA00022676"/>
    </source>
</evidence>
<dbReference type="EMBL" id="CAKOGL010000029">
    <property type="protein sequence ID" value="CAH2106210.1"/>
    <property type="molecule type" value="Genomic_DNA"/>
</dbReference>
<evidence type="ECO:0000256" key="7">
    <source>
        <dbReference type="ARBA" id="ARBA00022968"/>
    </source>
</evidence>
<reference evidence="15" key="1">
    <citation type="submission" date="2022-03" db="EMBL/GenBank/DDBJ databases">
        <authorList>
            <person name="Tunstrom K."/>
        </authorList>
    </citation>
    <scope>NUCLEOTIDE SEQUENCE</scope>
</reference>
<comment type="similarity">
    <text evidence="3 12">Belongs to the glycosyltransferase 10 family.</text>
</comment>
<evidence type="ECO:0000256" key="6">
    <source>
        <dbReference type="ARBA" id="ARBA00022692"/>
    </source>
</evidence>
<keyword evidence="16" id="KW-1185">Reference proteome</keyword>
<feature type="domain" description="Fucosyltransferase N-terminal" evidence="14">
    <location>
        <begin position="64"/>
        <end position="180"/>
    </location>
</feature>
<evidence type="ECO:0000313" key="15">
    <source>
        <dbReference type="EMBL" id="CAH2106210.1"/>
    </source>
</evidence>
<sequence>MSRNFHNMKTIFYVSIVALLFFLYMALREFKNKNENLVHVSLKESIKNVMIKTAEAQNIGENSKMKYILQWTSPKSVPFVYMGVGQSGFIEGNCTFTNCFVTSDRNYFDDYTKFDLIAFNGPEVVRLSEHTLPQRRSLHQKFVFATIESSDNYPVCSNKLDNFFNWTWTYKVTSDARWGYMVVRDSNNKVIGPNAEMHWMKKTEMAPVSEEFKEKLKTKTKAAAWFVSNCHSRSRREKFVKMLEQRLEKYNLSVDVYGMCGTLKCPTNKQDECTKMIERDYYFYLSFENSFAEDYVTEKLLYPLQNNAVPIVYGGANYTRFMPDGIYLDARELGPEKLAEEMNKLILNTDLYADYFRWKNHYSYHTRGESVETDDYCRFCSILNDENLVKKVTTYQNFRQWWDPPNRC</sequence>
<protein>
    <recommendedName>
        <fullName evidence="12">Fucosyltransferase</fullName>
        <ecNumber evidence="12">2.4.1.-</ecNumber>
    </recommendedName>
</protein>
<keyword evidence="6 12" id="KW-0812">Transmembrane</keyword>
<evidence type="ECO:0000259" key="14">
    <source>
        <dbReference type="Pfam" id="PF17039"/>
    </source>
</evidence>
<dbReference type="Gene3D" id="3.40.50.11660">
    <property type="entry name" value="Glycosyl transferase family 10, C-terminal domain"/>
    <property type="match status" value="1"/>
</dbReference>
<evidence type="ECO:0000256" key="12">
    <source>
        <dbReference type="RuleBase" id="RU003832"/>
    </source>
</evidence>
<gene>
    <name evidence="15" type="ORF">EEDITHA_LOCUS20379</name>
</gene>
<dbReference type="PANTHER" id="PTHR48438">
    <property type="entry name" value="ALPHA-(1,3)-FUCOSYLTRANSFERASE C-RELATED"/>
    <property type="match status" value="1"/>
</dbReference>
<organism evidence="15 16">
    <name type="scientific">Euphydryas editha</name>
    <name type="common">Edith's checkerspot</name>
    <dbReference type="NCBI Taxonomy" id="104508"/>
    <lineage>
        <taxon>Eukaryota</taxon>
        <taxon>Metazoa</taxon>
        <taxon>Ecdysozoa</taxon>
        <taxon>Arthropoda</taxon>
        <taxon>Hexapoda</taxon>
        <taxon>Insecta</taxon>
        <taxon>Pterygota</taxon>
        <taxon>Neoptera</taxon>
        <taxon>Endopterygota</taxon>
        <taxon>Lepidoptera</taxon>
        <taxon>Glossata</taxon>
        <taxon>Ditrysia</taxon>
        <taxon>Papilionoidea</taxon>
        <taxon>Nymphalidae</taxon>
        <taxon>Nymphalinae</taxon>
        <taxon>Euphydryas</taxon>
    </lineage>
</organism>